<organism evidence="13 14">
    <name type="scientific">Sungouiella intermedia</name>
    <dbReference type="NCBI Taxonomy" id="45354"/>
    <lineage>
        <taxon>Eukaryota</taxon>
        <taxon>Fungi</taxon>
        <taxon>Dikarya</taxon>
        <taxon>Ascomycota</taxon>
        <taxon>Saccharomycotina</taxon>
        <taxon>Pichiomycetes</taxon>
        <taxon>Metschnikowiaceae</taxon>
        <taxon>Sungouiella</taxon>
    </lineage>
</organism>
<gene>
    <name evidence="13" type="ORF">SAMEA4029010_CIC11G00000001436</name>
</gene>
<dbReference type="STRING" id="45354.A0A1L0DXT8"/>
<dbReference type="AlphaFoldDB" id="A0A1L0DXT8"/>
<dbReference type="Proteomes" id="UP000182334">
    <property type="component" value="Chromosome VI"/>
</dbReference>
<keyword evidence="2" id="KW-0285">Flavoprotein</keyword>
<evidence type="ECO:0000259" key="12">
    <source>
        <dbReference type="Pfam" id="PF01794"/>
    </source>
</evidence>
<dbReference type="GO" id="GO:0005886">
    <property type="term" value="C:plasma membrane"/>
    <property type="evidence" value="ECO:0007669"/>
    <property type="project" value="TreeGrafter"/>
</dbReference>
<evidence type="ECO:0000256" key="4">
    <source>
        <dbReference type="ARBA" id="ARBA00022827"/>
    </source>
</evidence>
<dbReference type="PANTHER" id="PTHR11972:SF178">
    <property type="entry name" value="FERRIC REDUCTASE TRANSMEMBRANE COMPONENT 8-RELATED"/>
    <property type="match status" value="1"/>
</dbReference>
<evidence type="ECO:0000256" key="7">
    <source>
        <dbReference type="ARBA" id="ARBA00023002"/>
    </source>
</evidence>
<feature type="transmembrane region" description="Helical" evidence="11">
    <location>
        <begin position="140"/>
        <end position="156"/>
    </location>
</feature>
<feature type="transmembrane region" description="Helical" evidence="11">
    <location>
        <begin position="109"/>
        <end position="128"/>
    </location>
</feature>
<feature type="transmembrane region" description="Helical" evidence="11">
    <location>
        <begin position="234"/>
        <end position="255"/>
    </location>
</feature>
<evidence type="ECO:0000256" key="3">
    <source>
        <dbReference type="ARBA" id="ARBA00022692"/>
    </source>
</evidence>
<feature type="region of interest" description="Disordered" evidence="10">
    <location>
        <begin position="543"/>
        <end position="563"/>
    </location>
</feature>
<dbReference type="InterPro" id="IPR039261">
    <property type="entry name" value="FNR_nucleotide-bd"/>
</dbReference>
<dbReference type="GO" id="GO:0033215">
    <property type="term" value="P:reductive iron assimilation"/>
    <property type="evidence" value="ECO:0007669"/>
    <property type="project" value="TreeGrafter"/>
</dbReference>
<feature type="transmembrane region" description="Helical" evidence="11">
    <location>
        <begin position="410"/>
        <end position="429"/>
    </location>
</feature>
<dbReference type="PANTHER" id="PTHR11972">
    <property type="entry name" value="NADPH OXIDASE"/>
    <property type="match status" value="1"/>
</dbReference>
<comment type="subcellular location">
    <subcellularLocation>
        <location evidence="1">Membrane</location>
        <topology evidence="1">Multi-pass membrane protein</topology>
    </subcellularLocation>
</comment>
<dbReference type="SFLD" id="SFLDF00463">
    <property type="entry name" value="AIM14"/>
    <property type="match status" value="1"/>
</dbReference>
<dbReference type="Pfam" id="PF01794">
    <property type="entry name" value="Ferric_reduct"/>
    <property type="match status" value="1"/>
</dbReference>
<feature type="compositionally biased region" description="Polar residues" evidence="10">
    <location>
        <begin position="543"/>
        <end position="553"/>
    </location>
</feature>
<dbReference type="SFLD" id="SFLDS00052">
    <property type="entry name" value="Ferric_Reductase_Domain"/>
    <property type="match status" value="1"/>
</dbReference>
<accession>A0A1L0DXT8</accession>
<evidence type="ECO:0000313" key="14">
    <source>
        <dbReference type="Proteomes" id="UP000182334"/>
    </source>
</evidence>
<dbReference type="InterPro" id="IPR013130">
    <property type="entry name" value="Fe3_Rdtase_TM_dom"/>
</dbReference>
<evidence type="ECO:0000256" key="10">
    <source>
        <dbReference type="SAM" id="MobiDB-lite"/>
    </source>
</evidence>
<keyword evidence="3 11" id="KW-0812">Transmembrane</keyword>
<evidence type="ECO:0000256" key="8">
    <source>
        <dbReference type="ARBA" id="ARBA00023065"/>
    </source>
</evidence>
<dbReference type="OrthoDB" id="10006946at2759"/>
<evidence type="ECO:0000256" key="6">
    <source>
        <dbReference type="ARBA" id="ARBA00022989"/>
    </source>
</evidence>
<sequence length="709" mass="81916">MDQIGVIADYFHYPNGKTKEYVEFRQCVTMKYGLIMGCITMAVLTWIPIQNYLLSRGKWYFSRVHVLGPLNLRLDKVILWSEHSNRPLVGRTCTAIKAVAYKLYLNSSTMFQIFLWMSIFLVLALTDIHHGDLIFVTKRLGRLAVVALPTVFFLTLRPSPLPNTLYLALLPIHKWLARVVVLLAVVHTIIYLGYFHKTNSWAKAGKTANLYGWMSLFGFLMILITSLLKARDRFYKLFFLNHYFWSWVIVLCLPFHVRPVNTTYANILNVLILSYQVYNRLKLTMVASSPHDFKIIDVSPNIAFVEFPNYLIKNRAINPGAHVRITNYHPNFIVRAYKQLIPNYHPYTLASLPLDRYQRLIIRKSSFKWVNGQRYIVNGSFDPKLLLVKSRNDPKSNFSISKLAVNARKILIVIGGSAISFALPILRVLNYHGIPVKVIWVIRDFRDIAVLRYFDGFIQGEDFEIFVTGSPAIDDGFDLAALRNATSYGTFRSARLDLENNDFSRLVTNDPEDFTSNQEMENVIVDLSDEEDEDDLERDCTSNLFHDSPYTSEENSDGEVQVGEDVVQYDDVRSRHSRRSSRSYSINEQFIPQLEKGNECHEYYKKTVQRLHLEHHIYKGRPKLNYRYYNWCANATDIFTQCSGPVLDESSNLVCCRDLPGRHQMNAAQQLPDVEKVWVISAGPKSLVKNVKLWASENGLKYHEEAFYV</sequence>
<dbReference type="SUPFAM" id="SSF52343">
    <property type="entry name" value="Ferredoxin reductase-like, C-terminal NADP-linked domain"/>
    <property type="match status" value="1"/>
</dbReference>
<keyword evidence="6 11" id="KW-1133">Transmembrane helix</keyword>
<proteinExistence type="predicted"/>
<dbReference type="SFLD" id="SFLDG01168">
    <property type="entry name" value="Ferric_reductase_subgroup_(FRE"/>
    <property type="match status" value="1"/>
</dbReference>
<feature type="transmembrane region" description="Helical" evidence="11">
    <location>
        <begin position="32"/>
        <end position="49"/>
    </location>
</feature>
<keyword evidence="5" id="KW-0249">Electron transport</keyword>
<reference evidence="13 14" key="1">
    <citation type="submission" date="2016-10" db="EMBL/GenBank/DDBJ databases">
        <authorList>
            <person name="de Groot N.N."/>
        </authorList>
    </citation>
    <scope>NUCLEOTIDE SEQUENCE [LARGE SCALE GENOMIC DNA]</scope>
    <source>
        <strain evidence="13 14">CBS 141442</strain>
    </source>
</reference>
<evidence type="ECO:0000256" key="5">
    <source>
        <dbReference type="ARBA" id="ARBA00022982"/>
    </source>
</evidence>
<dbReference type="CDD" id="cd06186">
    <property type="entry name" value="NOX_Duox_like_FAD_NADP"/>
    <property type="match status" value="1"/>
</dbReference>
<keyword evidence="8" id="KW-0406">Ion transport</keyword>
<evidence type="ECO:0000256" key="9">
    <source>
        <dbReference type="ARBA" id="ARBA00023136"/>
    </source>
</evidence>
<keyword evidence="9 11" id="KW-0472">Membrane</keyword>
<evidence type="ECO:0000256" key="2">
    <source>
        <dbReference type="ARBA" id="ARBA00022630"/>
    </source>
</evidence>
<evidence type="ECO:0000313" key="13">
    <source>
        <dbReference type="EMBL" id="SGZ57118.1"/>
    </source>
</evidence>
<keyword evidence="7" id="KW-0560">Oxidoreductase</keyword>
<keyword evidence="8" id="KW-0813">Transport</keyword>
<evidence type="ECO:0000256" key="11">
    <source>
        <dbReference type="SAM" id="Phobius"/>
    </source>
</evidence>
<keyword evidence="14" id="KW-1185">Reference proteome</keyword>
<name>A0A1L0DXT8_9ASCO</name>
<dbReference type="InterPro" id="IPR050369">
    <property type="entry name" value="RBOH/FRE"/>
</dbReference>
<protein>
    <submittedName>
        <fullName evidence="13">CIC11C00000001436</fullName>
    </submittedName>
</protein>
<feature type="transmembrane region" description="Helical" evidence="11">
    <location>
        <begin position="176"/>
        <end position="196"/>
    </location>
</feature>
<dbReference type="GO" id="GO:0000293">
    <property type="term" value="F:ferric-chelate reductase activity"/>
    <property type="evidence" value="ECO:0007669"/>
    <property type="project" value="TreeGrafter"/>
</dbReference>
<feature type="domain" description="Ferric oxidoreductase" evidence="12">
    <location>
        <begin position="140"/>
        <end position="252"/>
    </location>
</feature>
<dbReference type="EMBL" id="LT635761">
    <property type="protein sequence ID" value="SGZ57118.1"/>
    <property type="molecule type" value="Genomic_DNA"/>
</dbReference>
<evidence type="ECO:0000256" key="1">
    <source>
        <dbReference type="ARBA" id="ARBA00004141"/>
    </source>
</evidence>
<feature type="transmembrane region" description="Helical" evidence="11">
    <location>
        <begin position="208"/>
        <end position="228"/>
    </location>
</feature>
<keyword evidence="4" id="KW-0274">FAD</keyword>